<sequence length="113" mass="12137">MHVKLTLRSFLFDLVSPVHPYPLGLQEDVWHHLQVCQVYVVVQDLQRIQFRLSFLFLLANPVSPLSPLGPVRPGRPSSPGNPSSPGGRGSPTGPLGPTSPGIPSSPFSPLIPG</sequence>
<dbReference type="AlphaFoldDB" id="Q5D8V9"/>
<reference evidence="2" key="1">
    <citation type="submission" date="2004-11" db="EMBL/GenBank/DDBJ databases">
        <title>The full-length cDNA sequences of Schistosoma japonicum genes.</title>
        <authorList>
            <person name="Han Z."/>
        </authorList>
    </citation>
    <scope>NUCLEOTIDE SEQUENCE</scope>
</reference>
<reference evidence="2" key="2">
    <citation type="journal article" date="2006" name="PLoS Pathog.">
        <title>New perspectives on host-parasite interplay by comparative transcriptomic and proteomic analyses of Schistosoma japonicum.</title>
        <authorList>
            <person name="Liu F."/>
            <person name="Lu J."/>
            <person name="Hu W."/>
            <person name="Wang S.Y."/>
            <person name="Cui S.J."/>
            <person name="Chi M."/>
            <person name="Yan Q."/>
            <person name="Wang X.R."/>
            <person name="Song H.D."/>
            <person name="Xu X.N."/>
            <person name="Wang J.J."/>
            <person name="Zhang X.L."/>
            <person name="Zhang X."/>
            <person name="Wang Z.Q."/>
            <person name="Xue C.L."/>
            <person name="Brindley P.J."/>
            <person name="McManus D.P."/>
            <person name="Yang P.Y."/>
            <person name="Feng Z."/>
            <person name="Chen Z."/>
            <person name="Han Z.G."/>
        </authorList>
    </citation>
    <scope>NUCLEOTIDE SEQUENCE</scope>
</reference>
<protein>
    <submittedName>
        <fullName evidence="2">SJCHGC06962 protein</fullName>
    </submittedName>
</protein>
<dbReference type="EMBL" id="AY816015">
    <property type="protein sequence ID" value="AAW27747.1"/>
    <property type="molecule type" value="mRNA"/>
</dbReference>
<evidence type="ECO:0000256" key="1">
    <source>
        <dbReference type="SAM" id="MobiDB-lite"/>
    </source>
</evidence>
<evidence type="ECO:0000313" key="2">
    <source>
        <dbReference type="EMBL" id="AAW27747.1"/>
    </source>
</evidence>
<accession>Q5D8V9</accession>
<name>Q5D8V9_SCHJA</name>
<organism evidence="2">
    <name type="scientific">Schistosoma japonicum</name>
    <name type="common">Blood fluke</name>
    <dbReference type="NCBI Taxonomy" id="6182"/>
    <lineage>
        <taxon>Eukaryota</taxon>
        <taxon>Metazoa</taxon>
        <taxon>Spiralia</taxon>
        <taxon>Lophotrochozoa</taxon>
        <taxon>Platyhelminthes</taxon>
        <taxon>Trematoda</taxon>
        <taxon>Digenea</taxon>
        <taxon>Strigeidida</taxon>
        <taxon>Schistosomatoidea</taxon>
        <taxon>Schistosomatidae</taxon>
        <taxon>Schistosoma</taxon>
    </lineage>
</organism>
<feature type="region of interest" description="Disordered" evidence="1">
    <location>
        <begin position="66"/>
        <end position="113"/>
    </location>
</feature>
<proteinExistence type="evidence at transcript level"/>